<dbReference type="PANTHER" id="PTHR33371:SF15">
    <property type="entry name" value="LIPOPROTEIN LPRN"/>
    <property type="match status" value="1"/>
</dbReference>
<feature type="domain" description="Mce/MlaD" evidence="3">
    <location>
        <begin position="40"/>
        <end position="114"/>
    </location>
</feature>
<dbReference type="InterPro" id="IPR003399">
    <property type="entry name" value="Mce/MlaD"/>
</dbReference>
<sequence>MTLCRAAVCAIVVSVSGGCAFQGLNSLPLPGTVGRDAGAVTYIVEIANVGTLEPNSPVLISDVTVGSVDKLDVDNWHATVEVSVEPDVVVPENAVATIGQTSLLGSMHLALNPPLGEPPRGRLAPNATLPLNKSSTFPSTERTLSSLSTIVNGGGLGQLSDIIDESSAALSGREEQVRNLLTRLDEIAGVLADQREDVVVTLEELNDLSGTLSQSSDVIDAAIRKIPAALDVLVRERPRITAALDRLRTFSDTATGVINDTQDDLIRNLQNLEPVLHSVADLGPDLATVLAYLTTFPFTQNVIDRGMKGDFMNLFVTLDLTYPRIKRTLALGTRFAEPHARLVPAPGDPWFENYTYDPLGSTVIPPAPATSPTPSTQPDPGAEPPPGLSGPILPIAPPTQWRSDNGAAPQGQIFAGPYPGAR</sequence>
<reference evidence="5 6" key="1">
    <citation type="submission" date="2016-01" db="EMBL/GenBank/DDBJ databases">
        <title>The new phylogeny of the genus Mycobacterium.</title>
        <authorList>
            <person name="Tarcisio F."/>
            <person name="Conor M."/>
            <person name="Antonella G."/>
            <person name="Elisabetta G."/>
            <person name="Giulia F.S."/>
            <person name="Sara T."/>
            <person name="Anna F."/>
            <person name="Clotilde B."/>
            <person name="Roberto B."/>
            <person name="Veronica D.S."/>
            <person name="Fabio R."/>
            <person name="Monica P."/>
            <person name="Olivier J."/>
            <person name="Enrico T."/>
            <person name="Nicola S."/>
        </authorList>
    </citation>
    <scope>NUCLEOTIDE SEQUENCE [LARGE SCALE GENOMIC DNA]</scope>
    <source>
        <strain evidence="5 6">DSM 45541</strain>
    </source>
</reference>
<feature type="chain" id="PRO_5039024060" evidence="2">
    <location>
        <begin position="21"/>
        <end position="422"/>
    </location>
</feature>
<comment type="caution">
    <text evidence="5">The sequence shown here is derived from an EMBL/GenBank/DDBJ whole genome shotgun (WGS) entry which is preliminary data.</text>
</comment>
<name>A0A1X1WHZ6_MYCIR</name>
<feature type="domain" description="Mammalian cell entry C-terminal" evidence="4">
    <location>
        <begin position="122"/>
        <end position="294"/>
    </location>
</feature>
<keyword evidence="2" id="KW-0732">Signal</keyword>
<dbReference type="NCBIfam" id="TIGR00996">
    <property type="entry name" value="Mtu_fam_mce"/>
    <property type="match status" value="1"/>
</dbReference>
<dbReference type="Pfam" id="PF11887">
    <property type="entry name" value="Mce4_CUP1"/>
    <property type="match status" value="1"/>
</dbReference>
<protein>
    <submittedName>
        <fullName evidence="5">Mammalian cell entry protein</fullName>
    </submittedName>
</protein>
<dbReference type="InterPro" id="IPR024516">
    <property type="entry name" value="Mce_C"/>
</dbReference>
<dbReference type="InterPro" id="IPR052336">
    <property type="entry name" value="MlaD_Phospholipid_Transporter"/>
</dbReference>
<proteinExistence type="predicted"/>
<feature type="signal peptide" evidence="2">
    <location>
        <begin position="1"/>
        <end position="20"/>
    </location>
</feature>
<dbReference type="InterPro" id="IPR005693">
    <property type="entry name" value="Mce"/>
</dbReference>
<accession>A0A1X1WHZ6</accession>
<evidence type="ECO:0000256" key="2">
    <source>
        <dbReference type="SAM" id="SignalP"/>
    </source>
</evidence>
<dbReference type="PANTHER" id="PTHR33371">
    <property type="entry name" value="INTERMEMBRANE PHOSPHOLIPID TRANSPORT SYSTEM BINDING PROTEIN MLAD-RELATED"/>
    <property type="match status" value="1"/>
</dbReference>
<dbReference type="Proteomes" id="UP000193622">
    <property type="component" value="Unassembled WGS sequence"/>
</dbReference>
<dbReference type="GO" id="GO:0005576">
    <property type="term" value="C:extracellular region"/>
    <property type="evidence" value="ECO:0007669"/>
    <property type="project" value="TreeGrafter"/>
</dbReference>
<evidence type="ECO:0000259" key="4">
    <source>
        <dbReference type="Pfam" id="PF11887"/>
    </source>
</evidence>
<evidence type="ECO:0000313" key="6">
    <source>
        <dbReference type="Proteomes" id="UP000193622"/>
    </source>
</evidence>
<organism evidence="5 6">
    <name type="scientific">Mycolicibacterium iranicum</name>
    <name type="common">Mycobacterium iranicum</name>
    <dbReference type="NCBI Taxonomy" id="912594"/>
    <lineage>
        <taxon>Bacteria</taxon>
        <taxon>Bacillati</taxon>
        <taxon>Actinomycetota</taxon>
        <taxon>Actinomycetes</taxon>
        <taxon>Mycobacteriales</taxon>
        <taxon>Mycobacteriaceae</taxon>
        <taxon>Mycolicibacterium</taxon>
    </lineage>
</organism>
<dbReference type="EMBL" id="LQPC01000037">
    <property type="protein sequence ID" value="ORV86179.1"/>
    <property type="molecule type" value="Genomic_DNA"/>
</dbReference>
<evidence type="ECO:0000256" key="1">
    <source>
        <dbReference type="SAM" id="MobiDB-lite"/>
    </source>
</evidence>
<evidence type="ECO:0000313" key="5">
    <source>
        <dbReference type="EMBL" id="ORV86179.1"/>
    </source>
</evidence>
<feature type="region of interest" description="Disordered" evidence="1">
    <location>
        <begin position="362"/>
        <end position="422"/>
    </location>
</feature>
<dbReference type="PROSITE" id="PS51257">
    <property type="entry name" value="PROKAR_LIPOPROTEIN"/>
    <property type="match status" value="1"/>
</dbReference>
<feature type="compositionally biased region" description="Pro residues" evidence="1">
    <location>
        <begin position="365"/>
        <end position="388"/>
    </location>
</feature>
<gene>
    <name evidence="5" type="ORF">AWC12_19015</name>
</gene>
<evidence type="ECO:0000259" key="3">
    <source>
        <dbReference type="Pfam" id="PF02470"/>
    </source>
</evidence>
<dbReference type="Pfam" id="PF02470">
    <property type="entry name" value="MlaD"/>
    <property type="match status" value="1"/>
</dbReference>
<dbReference type="AlphaFoldDB" id="A0A1X1WHZ6"/>